<dbReference type="EMBL" id="JAUSQU010000001">
    <property type="protein sequence ID" value="MDP9843408.1"/>
    <property type="molecule type" value="Genomic_DNA"/>
</dbReference>
<evidence type="ECO:0000313" key="1">
    <source>
        <dbReference type="EMBL" id="MDP9843408.1"/>
    </source>
</evidence>
<dbReference type="RefSeq" id="WP_307557611.1">
    <property type="nucleotide sequence ID" value="NZ_JAUSQU010000001.1"/>
</dbReference>
<proteinExistence type="predicted"/>
<accession>A0ABT9QAV8</accession>
<reference evidence="1 2" key="1">
    <citation type="submission" date="2023-07" db="EMBL/GenBank/DDBJ databases">
        <title>Sequencing the genomes of 1000 actinobacteria strains.</title>
        <authorList>
            <person name="Klenk H.-P."/>
        </authorList>
    </citation>
    <scope>NUCLEOTIDE SEQUENCE [LARGE SCALE GENOMIC DNA]</scope>
    <source>
        <strain evidence="1 2">DSM 46740</strain>
    </source>
</reference>
<dbReference type="Proteomes" id="UP001225356">
    <property type="component" value="Unassembled WGS sequence"/>
</dbReference>
<keyword evidence="2" id="KW-1185">Reference proteome</keyword>
<evidence type="ECO:0000313" key="2">
    <source>
        <dbReference type="Proteomes" id="UP001225356"/>
    </source>
</evidence>
<protein>
    <submittedName>
        <fullName evidence="1">MOSC domain-containing protein YiiM</fullName>
    </submittedName>
</protein>
<gene>
    <name evidence="1" type="ORF">J2853_002619</name>
</gene>
<sequence length="48" mass="5368">MPRGDPYGRERRPRPQRHLIVEHDNTFGVIMRVTGPGVVRVGDTATIG</sequence>
<organism evidence="1 2">
    <name type="scientific">Streptosporangium lutulentum</name>
    <dbReference type="NCBI Taxonomy" id="1461250"/>
    <lineage>
        <taxon>Bacteria</taxon>
        <taxon>Bacillati</taxon>
        <taxon>Actinomycetota</taxon>
        <taxon>Actinomycetes</taxon>
        <taxon>Streptosporangiales</taxon>
        <taxon>Streptosporangiaceae</taxon>
        <taxon>Streptosporangium</taxon>
    </lineage>
</organism>
<name>A0ABT9QAV8_9ACTN</name>
<comment type="caution">
    <text evidence="1">The sequence shown here is derived from an EMBL/GenBank/DDBJ whole genome shotgun (WGS) entry which is preliminary data.</text>
</comment>